<evidence type="ECO:0000313" key="1">
    <source>
        <dbReference type="EMBL" id="MBB5016131.1"/>
    </source>
</evidence>
<proteinExistence type="predicted"/>
<dbReference type="Proteomes" id="UP000519004">
    <property type="component" value="Unassembled WGS sequence"/>
</dbReference>
<gene>
    <name evidence="1" type="ORF">HNQ58_002042</name>
</gene>
<dbReference type="AlphaFoldDB" id="A0A7W7Y117"/>
<reference evidence="1 2" key="1">
    <citation type="submission" date="2020-08" db="EMBL/GenBank/DDBJ databases">
        <title>Genomic Encyclopedia of Type Strains, Phase IV (KMG-IV): sequencing the most valuable type-strain genomes for metagenomic binning, comparative biology and taxonomic classification.</title>
        <authorList>
            <person name="Goeker M."/>
        </authorList>
    </citation>
    <scope>NUCLEOTIDE SEQUENCE [LARGE SCALE GENOMIC DNA]</scope>
    <source>
        <strain evidence="1 2">DSM 25897</strain>
    </source>
</reference>
<dbReference type="RefSeq" id="WP_183948805.1">
    <property type="nucleotide sequence ID" value="NZ_JACHHX010000015.1"/>
</dbReference>
<evidence type="ECO:0000313" key="2">
    <source>
        <dbReference type="Proteomes" id="UP000519004"/>
    </source>
</evidence>
<dbReference type="Pfam" id="PF04375">
    <property type="entry name" value="HemX"/>
    <property type="match status" value="1"/>
</dbReference>
<dbReference type="GO" id="GO:0032259">
    <property type="term" value="P:methylation"/>
    <property type="evidence" value="ECO:0007669"/>
    <property type="project" value="UniProtKB-KW"/>
</dbReference>
<accession>A0A7W7Y117</accession>
<dbReference type="InterPro" id="IPR007470">
    <property type="entry name" value="HemX"/>
</dbReference>
<keyword evidence="2" id="KW-1185">Reference proteome</keyword>
<dbReference type="EMBL" id="JACHHX010000015">
    <property type="protein sequence ID" value="MBB5016131.1"/>
    <property type="molecule type" value="Genomic_DNA"/>
</dbReference>
<protein>
    <submittedName>
        <fullName evidence="1">Uroporphyrin-3 C-methyltransferase</fullName>
        <ecNumber evidence="1">2.1.1.107</ecNumber>
    </submittedName>
</protein>
<dbReference type="EC" id="2.1.1.107" evidence="1"/>
<keyword evidence="1" id="KW-0808">Transferase</keyword>
<dbReference type="GO" id="GO:0004851">
    <property type="term" value="F:uroporphyrin-III C-methyltransferase activity"/>
    <property type="evidence" value="ECO:0007669"/>
    <property type="project" value="UniProtKB-EC"/>
</dbReference>
<dbReference type="PANTHER" id="PTHR38043:SF1">
    <property type="entry name" value="PROTEIN HEMX"/>
    <property type="match status" value="1"/>
</dbReference>
<name>A0A7W7Y117_9GAMM</name>
<keyword evidence="1" id="KW-0489">Methyltransferase</keyword>
<organism evidence="1 2">
    <name type="scientific">Rehaibacterium terrae</name>
    <dbReference type="NCBI Taxonomy" id="1341696"/>
    <lineage>
        <taxon>Bacteria</taxon>
        <taxon>Pseudomonadati</taxon>
        <taxon>Pseudomonadota</taxon>
        <taxon>Gammaproteobacteria</taxon>
        <taxon>Lysobacterales</taxon>
        <taxon>Lysobacteraceae</taxon>
        <taxon>Rehaibacterium</taxon>
    </lineage>
</organism>
<sequence length="333" mass="35870">MTDTDATPPRSRPGGAWLLAALALAAAALAAWQFAPRLSAWWTGSAEQVEPSPLDDRLAAIERELDGLRQRLGQLDRRVADNAATQRVLRDEVLGIGERAALLEESVARLADPLPRGDHALRLDEAELLLAIGLQRLQLAGDAAAALRAYALAENALAGLDDPAYISLRQTLAQELAALRALPEDPRLRAAGELDALEAALDSLPLATPAPQTEPSGVARLISRLVEVRPSGDADLLAPGDRDLGLTALRLELALARGALERRDRNGFDAALARILAWLPRLYPPSPARDDRLQRLQALRGRALELDLPVLGSTLEQLRQQRGNRGTRRESGA</sequence>
<dbReference type="PANTHER" id="PTHR38043">
    <property type="entry name" value="PROTEIN HEMX"/>
    <property type="match status" value="1"/>
</dbReference>
<comment type="caution">
    <text evidence="1">The sequence shown here is derived from an EMBL/GenBank/DDBJ whole genome shotgun (WGS) entry which is preliminary data.</text>
</comment>